<feature type="domain" description="Cilia- and flagella-associated protein 61 N-terminal" evidence="2">
    <location>
        <begin position="3"/>
        <end position="213"/>
    </location>
</feature>
<accession>A0A7E5VQN2</accession>
<evidence type="ECO:0000256" key="1">
    <source>
        <dbReference type="SAM" id="MobiDB-lite"/>
    </source>
</evidence>
<dbReference type="PANTHER" id="PTHR21178">
    <property type="entry name" value="CILIA- AND FLAGELLA-ASSOCIATED PROTEIN 61"/>
    <property type="match status" value="1"/>
</dbReference>
<dbReference type="GeneID" id="113495758"/>
<dbReference type="InterPro" id="IPR056299">
    <property type="entry name" value="CFAP61_dimer"/>
</dbReference>
<dbReference type="SUPFAM" id="SSF51905">
    <property type="entry name" value="FAD/NAD(P)-binding domain"/>
    <property type="match status" value="1"/>
</dbReference>
<dbReference type="RefSeq" id="XP_026730476.1">
    <property type="nucleotide sequence ID" value="XM_026874675.1"/>
</dbReference>
<feature type="region of interest" description="Disordered" evidence="1">
    <location>
        <begin position="1337"/>
        <end position="1362"/>
    </location>
</feature>
<dbReference type="Pfam" id="PF16092">
    <property type="entry name" value="CFAP61_N"/>
    <property type="match status" value="1"/>
</dbReference>
<dbReference type="InterPro" id="IPR036188">
    <property type="entry name" value="FAD/NAD-bd_sf"/>
</dbReference>
<dbReference type="InterPro" id="IPR038884">
    <property type="entry name" value="CFAP61"/>
</dbReference>
<feature type="domain" description="CFAP61 dimerisation" evidence="3">
    <location>
        <begin position="1112"/>
        <end position="1224"/>
    </location>
</feature>
<reference evidence="5" key="1">
    <citation type="submission" date="2025-08" db="UniProtKB">
        <authorList>
            <consortium name="RefSeq"/>
        </authorList>
    </citation>
    <scope>IDENTIFICATION</scope>
</reference>
<evidence type="ECO:0000313" key="5">
    <source>
        <dbReference type="RefSeq" id="XP_026730476.1"/>
    </source>
</evidence>
<keyword evidence="4" id="KW-1185">Reference proteome</keyword>
<dbReference type="InterPro" id="IPR032151">
    <property type="entry name" value="CFAP61_N"/>
</dbReference>
<protein>
    <submittedName>
        <fullName evidence="5">Cilia- and flagella-associated protein 61-like</fullName>
    </submittedName>
</protein>
<sequence>MINEKKEVTGFIAFSDHPDILGVHPSEWENWIRNSYQRYYLSRNTLFIHFMCCTDAVKDFFIEEAFIAVFLNDYYLQYIVLSVPMFCPEELITRYLTYKKRNIYKYLPRVKEGIGDYLLTALRADFCPKLKMRRAVEEDNDDLVDILDKKCPRLKRLYGEYYISEIIGRHPESTRQIIVADIQGRAVAVMCLNTDINYKKLQKIYELRPYHGLKTATPLEREQTRRSNVLLSDFGEPIMLGKWSPFDQASRIKRHRSSDAKVKTLRQNMKNSSRVNFQARAGSMEHIIARSQSEDFSEMGDLPSPSLSASLYSVVNLLDEDPFDYEIVNIDTTLILTETRSQELFRSAISLAGKSSFEANSSFTKSSKIEARSSLQARKIKIPRPRPKMNINIEDNDSVYHGGKNAFMIELCAFREDMDDRHAYDLLEAAFELTKDYDYCIIRVPSADKTFPLLQHFCFVPTKQKVCCDYSLYVAHRSSVLGKLRVREAEIIDIPQIARLMTNLDGKETIATVEQMISKPENQAYVFTSGMHIVGLGILETPDQIDFLRGRFNLDSYQIHKYHVVANGLEAGFGTLKCAIAYPVFEPHFRFFTRELMRLSGHGTLLWMTAYRNKWTIHKANSIVTAMIPLTPRPVDIDSAAVPELKRISTLIEKITPFSCWFISRKFTSIPKADVNTRIVIIGASRTALGFINALLFGQTSTYLTFNNVTLVSPNGLPYVRRSKPIAESMFLRHYISTDKYLKSVPYTYYINVVHGTMMEIDLHEKFITLTSGRRFHYDLLFLCFGKQYQHPDHMKQLLQRDIEMKYTAAQYTRLDEPTYSDTEIQITNDETPENVFIINTVAEASRALDYVKQFAYDRHKKIIVYGATIHVYLCINALLDIRVKPESIIFIEPFPYENPNKTRVSVFHNTNVDQSMINILQSLNIKVYRSFYFKSWSTSIDNIITRADFLSYSDYLEIECAALFYYGTVGVNMRAFVAIHKSGLAYDGGIVIDHECRTLDPYVYAAGPCTRYHKRYHADARSHKYYDCYELGQKLGAHLRNQLDPMFREAKPAFRYKWLDDLVQAGRMSKLRAHDKRRGSTSAKPSAISLHKDNVLHGSDYARPEMALIDLYKPLVMYCVLPGGLKYLEVRSPGLKTPHNYVQSLDFNGFVMETCKGGYFKIHLTKDLVVDGITCLCQGKYSLENFKYLYGRPASELNNMHVRYMANKLDDFFEYFRSPWAFFLYHDHSDDLFAMIKQLFPKGQYKGKTLKEALREVGVSRSCSCPVFTMNTKMDIQANFEKSPHIEAVTDYVIDWLSRNDVLLPMYLQPGQTAQFAHDLLNHPVFAKKEKRHVRLKQDSETTDVSSCFTSTSSKSSKSFE</sequence>
<organism evidence="4 5">
    <name type="scientific">Trichoplusia ni</name>
    <name type="common">Cabbage looper</name>
    <dbReference type="NCBI Taxonomy" id="7111"/>
    <lineage>
        <taxon>Eukaryota</taxon>
        <taxon>Metazoa</taxon>
        <taxon>Ecdysozoa</taxon>
        <taxon>Arthropoda</taxon>
        <taxon>Hexapoda</taxon>
        <taxon>Insecta</taxon>
        <taxon>Pterygota</taxon>
        <taxon>Neoptera</taxon>
        <taxon>Endopterygota</taxon>
        <taxon>Lepidoptera</taxon>
        <taxon>Glossata</taxon>
        <taxon>Ditrysia</taxon>
        <taxon>Noctuoidea</taxon>
        <taxon>Noctuidae</taxon>
        <taxon>Plusiinae</taxon>
        <taxon>Trichoplusia</taxon>
    </lineage>
</organism>
<dbReference type="PANTHER" id="PTHR21178:SF8">
    <property type="entry name" value="CILIA- AND FLAGELLA-ASSOCIATED PROTEIN 61"/>
    <property type="match status" value="1"/>
</dbReference>
<dbReference type="OrthoDB" id="642895at2759"/>
<evidence type="ECO:0000313" key="4">
    <source>
        <dbReference type="Proteomes" id="UP000322000"/>
    </source>
</evidence>
<proteinExistence type="predicted"/>
<dbReference type="KEGG" id="tnl:113495758"/>
<feature type="compositionally biased region" description="Low complexity" evidence="1">
    <location>
        <begin position="1347"/>
        <end position="1362"/>
    </location>
</feature>
<gene>
    <name evidence="5" type="primary">LOC113495758</name>
</gene>
<dbReference type="FunCoup" id="A0A7E5VQN2">
    <property type="interactions" value="2"/>
</dbReference>
<name>A0A7E5VQN2_TRINI</name>
<dbReference type="Pfam" id="PF23150">
    <property type="entry name" value="CFAP61_dimer"/>
    <property type="match status" value="1"/>
</dbReference>
<evidence type="ECO:0000259" key="3">
    <source>
        <dbReference type="Pfam" id="PF23150"/>
    </source>
</evidence>
<evidence type="ECO:0000259" key="2">
    <source>
        <dbReference type="Pfam" id="PF16092"/>
    </source>
</evidence>
<dbReference type="Gene3D" id="3.50.50.60">
    <property type="entry name" value="FAD/NAD(P)-binding domain"/>
    <property type="match status" value="2"/>
</dbReference>
<dbReference type="Proteomes" id="UP000322000">
    <property type="component" value="Chromosome 7"/>
</dbReference>
<dbReference type="InParanoid" id="A0A7E5VQN2"/>